<dbReference type="Proteomes" id="UP000050280">
    <property type="component" value="Unassembled WGS sequence"/>
</dbReference>
<proteinExistence type="predicted"/>
<dbReference type="STRING" id="1300341.I595_1097"/>
<accession>A0A0P7B2U6</accession>
<comment type="caution">
    <text evidence="2">The sequence shown here is derived from an EMBL/GenBank/DDBJ whole genome shotgun (WGS) entry which is preliminary data.</text>
</comment>
<name>A0A0P7B2U6_9FLAO</name>
<dbReference type="EMBL" id="LDJX01000002">
    <property type="protein sequence ID" value="KPM32671.1"/>
    <property type="molecule type" value="Genomic_DNA"/>
</dbReference>
<keyword evidence="3" id="KW-1185">Reference proteome</keyword>
<dbReference type="PANTHER" id="PTHR33608">
    <property type="entry name" value="BLL2464 PROTEIN"/>
    <property type="match status" value="1"/>
</dbReference>
<dbReference type="RefSeq" id="WP_054558295.1">
    <property type="nucleotide sequence ID" value="NZ_LDJX01000002.1"/>
</dbReference>
<dbReference type="Pfam" id="PF01882">
    <property type="entry name" value="DUF58"/>
    <property type="match status" value="1"/>
</dbReference>
<dbReference type="InterPro" id="IPR036465">
    <property type="entry name" value="vWFA_dom_sf"/>
</dbReference>
<protein>
    <recommendedName>
        <fullName evidence="1">DUF58 domain-containing protein</fullName>
    </recommendedName>
</protein>
<evidence type="ECO:0000313" key="2">
    <source>
        <dbReference type="EMBL" id="KPM32671.1"/>
    </source>
</evidence>
<dbReference type="PANTHER" id="PTHR33608:SF7">
    <property type="entry name" value="DUF58 DOMAIN-CONTAINING PROTEIN"/>
    <property type="match status" value="1"/>
</dbReference>
<dbReference type="PATRIC" id="fig|1300341.3.peg.1302"/>
<gene>
    <name evidence="2" type="ORF">I595_1097</name>
</gene>
<feature type="domain" description="DUF58" evidence="1">
    <location>
        <begin position="50"/>
        <end position="247"/>
    </location>
</feature>
<dbReference type="AlphaFoldDB" id="A0A0P7B2U6"/>
<evidence type="ECO:0000259" key="1">
    <source>
        <dbReference type="Pfam" id="PF01882"/>
    </source>
</evidence>
<dbReference type="InterPro" id="IPR002881">
    <property type="entry name" value="DUF58"/>
</dbReference>
<sequence>MSERYQELFRPDVVQSVAGLSLLARLLADDFMAGKHLSQRVAHGLEFSQYKAYQPGDDMRLLDWKMLARSGRYYIKQADINSRVTVKFIIDASASMNHKEAGLAKIHWVRILVATLAYIAHQQGDSTGLFSLNNAQLKAIYPAAHSKHYQRMLNELIAIAPAGNWPDTTVDINAISNRSGRELLCILTDMHQQQTELIDWVKRLKSSRNEVMVLQVMGKNEMDFQYQGNVIFEDLETGEKIKANATSAKAHYLGKMQQNLTHTRHLLLDNGIGYELFRMDTPLDDALKLFLGKRQHLS</sequence>
<organism evidence="2 3">
    <name type="scientific">Croceitalea dokdonensis DOKDO 023</name>
    <dbReference type="NCBI Taxonomy" id="1300341"/>
    <lineage>
        <taxon>Bacteria</taxon>
        <taxon>Pseudomonadati</taxon>
        <taxon>Bacteroidota</taxon>
        <taxon>Flavobacteriia</taxon>
        <taxon>Flavobacteriales</taxon>
        <taxon>Flavobacteriaceae</taxon>
        <taxon>Croceitalea</taxon>
    </lineage>
</organism>
<dbReference type="SUPFAM" id="SSF53300">
    <property type="entry name" value="vWA-like"/>
    <property type="match status" value="1"/>
</dbReference>
<reference evidence="2 3" key="1">
    <citation type="submission" date="2015-09" db="EMBL/GenBank/DDBJ databases">
        <title>Genome sequence of the marine flavobacterium Croceitalea dokdonensis DOKDO 023 that contains proton- and sodium-pumping rhodopsins.</title>
        <authorList>
            <person name="Kwon S.-K."/>
            <person name="Lee H.K."/>
            <person name="Kwak M.-J."/>
            <person name="Kim J.F."/>
        </authorList>
    </citation>
    <scope>NUCLEOTIDE SEQUENCE [LARGE SCALE GENOMIC DNA]</scope>
    <source>
        <strain evidence="2 3">DOKDO 023</strain>
    </source>
</reference>
<evidence type="ECO:0000313" key="3">
    <source>
        <dbReference type="Proteomes" id="UP000050280"/>
    </source>
</evidence>